<dbReference type="InterPro" id="IPR011047">
    <property type="entry name" value="Quinoprotein_ADH-like_sf"/>
</dbReference>
<keyword evidence="10" id="KW-0325">Glycoprotein</keyword>
<dbReference type="SMART" id="SM00564">
    <property type="entry name" value="PQQ"/>
    <property type="match status" value="3"/>
</dbReference>
<dbReference type="SUPFAM" id="SSF50998">
    <property type="entry name" value="Quinoprotein alcohol dehydrogenase-like"/>
    <property type="match status" value="1"/>
</dbReference>
<dbReference type="Gene3D" id="2.130.10.10">
    <property type="entry name" value="YVTN repeat-like/Quinoprotein amine dehydrogenase"/>
    <property type="match status" value="1"/>
</dbReference>
<dbReference type="GO" id="GO:0034975">
    <property type="term" value="P:protein folding in endoplasmic reticulum"/>
    <property type="evidence" value="ECO:0007669"/>
    <property type="project" value="TreeGrafter"/>
</dbReference>
<protein>
    <recommendedName>
        <fullName evidence="4">ER membrane protein complex subunit 1</fullName>
    </recommendedName>
</protein>
<keyword evidence="6 12" id="KW-0732">Signal</keyword>
<dbReference type="PROSITE" id="PS51257">
    <property type="entry name" value="PROKAR_LIPOPROTEIN"/>
    <property type="match status" value="1"/>
</dbReference>
<evidence type="ECO:0000256" key="2">
    <source>
        <dbReference type="ARBA" id="ARBA00007904"/>
    </source>
</evidence>
<reference evidence="15" key="1">
    <citation type="journal article" date="2020" name="Stud. Mycol.">
        <title>101 Dothideomycetes genomes: a test case for predicting lifestyles and emergence of pathogens.</title>
        <authorList>
            <person name="Haridas S."/>
            <person name="Albert R."/>
            <person name="Binder M."/>
            <person name="Bloem J."/>
            <person name="Labutti K."/>
            <person name="Salamov A."/>
            <person name="Andreopoulos B."/>
            <person name="Baker S."/>
            <person name="Barry K."/>
            <person name="Bills G."/>
            <person name="Bluhm B."/>
            <person name="Cannon C."/>
            <person name="Castanera R."/>
            <person name="Culley D."/>
            <person name="Daum C."/>
            <person name="Ezra D."/>
            <person name="Gonzalez J."/>
            <person name="Henrissat B."/>
            <person name="Kuo A."/>
            <person name="Liang C."/>
            <person name="Lipzen A."/>
            <person name="Lutzoni F."/>
            <person name="Magnuson J."/>
            <person name="Mondo S."/>
            <person name="Nolan M."/>
            <person name="Ohm R."/>
            <person name="Pangilinan J."/>
            <person name="Park H.-J."/>
            <person name="Ramirez L."/>
            <person name="Alfaro M."/>
            <person name="Sun H."/>
            <person name="Tritt A."/>
            <person name="Yoshinaga Y."/>
            <person name="Zwiers L.-H."/>
            <person name="Turgeon B."/>
            <person name="Goodwin S."/>
            <person name="Spatafora J."/>
            <person name="Crous P."/>
            <person name="Grigoriev I."/>
        </authorList>
    </citation>
    <scope>NUCLEOTIDE SEQUENCE</scope>
    <source>
        <strain evidence="15">CBS 269.34</strain>
    </source>
</reference>
<dbReference type="InterPro" id="IPR011678">
    <property type="entry name" value="EMC1_C"/>
</dbReference>
<feature type="signal peptide" evidence="12">
    <location>
        <begin position="1"/>
        <end position="19"/>
    </location>
</feature>
<evidence type="ECO:0000256" key="4">
    <source>
        <dbReference type="ARBA" id="ARBA00020824"/>
    </source>
</evidence>
<dbReference type="InterPro" id="IPR058545">
    <property type="entry name" value="Beta-prop_EMC1_1st"/>
</dbReference>
<sequence>MRLHAALGSTSLFVASCLAIFADDAGHIDYHYALVGLPKQDATLFQQPFAGSKASLIYTLSDKLVIGAVNPKDGELVWRQPLSSSTNTTEGYLRAGEDQDTVISAAGDQVAAWSSSDGRYVWGSKFPGSTVKDLEILELPDSKADRDVKDAIVLLSGGVQGVKRLDGKTGIVRWTYEDASGDVPFQVSSSAISIYYISLHSTLLGGIKIKVTSLDTLSGQKLEQYTLSSESDVSSHESILFAGANSASPLLAWTDKAKKTVKINILGTKSTTTIAVPTKGTDDVVKITLHAPHRINSLSHFLIQYDTATSHAAEVYHVDAQKNTIIKAYSLPELPGKGAFTTSTSDANVLFTRITPEETIVVSSASHAVLGRWPTKKATFTDDAYPVQGVSEVAFRSGSAQAVRSAVLFSNGQWTLVRNGVLIWARPELLANAITAVWADLPEEEALAHELAIEGHQNVVAAYIHRITRHIRDLTHLPAYIRSIPAQVVANFAGKSANPTPREVQQDAFGFHKLVIVATDKGRLVALDAGSAGRIVWSVDLAAAATLQDPVLRAAHGLIEVNAKGLETPIFVNSTTGALISSEAARAIQDPTLVADELISYDVVNGELKGYLGDVKAVDPIWGFAPSKGERIIGYTARPVVDPVASIGKVLGDRSVLYKYLNPNLVLVTTVIDSTRTASVYLLDSASGNVLHAVSHPNIDTSRAIPSAISEHWFSYSLTLDASTDDTCRGYQLIVAELYESALANDRGPLGAASNSSSFQPSSASGDAAKPYVISQTYQIPEEISLMTATQTRQGITSRELLITLPESNSIVGIPRYIIDPRRPIGRDPTPLEASEGITKYNPALQFDPKWYLNHNMEIIGVKDVITSAALVESTSLVFSYGLDIFGTRVAPSFAFDMLGKGFNKIQMLATVLALGVGVVFVAPLVRRKQINALWQIT</sequence>
<evidence type="ECO:0000256" key="5">
    <source>
        <dbReference type="ARBA" id="ARBA00022692"/>
    </source>
</evidence>
<evidence type="ECO:0000313" key="15">
    <source>
        <dbReference type="EMBL" id="KAF2493052.1"/>
    </source>
</evidence>
<evidence type="ECO:0000256" key="10">
    <source>
        <dbReference type="ARBA" id="ARBA00023180"/>
    </source>
</evidence>
<dbReference type="AlphaFoldDB" id="A0A6A6QLB2"/>
<evidence type="ECO:0000256" key="11">
    <source>
        <dbReference type="SAM" id="Phobius"/>
    </source>
</evidence>
<organism evidence="15 16">
    <name type="scientific">Lophium mytilinum</name>
    <dbReference type="NCBI Taxonomy" id="390894"/>
    <lineage>
        <taxon>Eukaryota</taxon>
        <taxon>Fungi</taxon>
        <taxon>Dikarya</taxon>
        <taxon>Ascomycota</taxon>
        <taxon>Pezizomycotina</taxon>
        <taxon>Dothideomycetes</taxon>
        <taxon>Pleosporomycetidae</taxon>
        <taxon>Mytilinidiales</taxon>
        <taxon>Mytilinidiaceae</taxon>
        <taxon>Lophium</taxon>
    </lineage>
</organism>
<keyword evidence="8 11" id="KW-1133">Transmembrane helix</keyword>
<accession>A0A6A6QLB2</accession>
<keyword evidence="16" id="KW-1185">Reference proteome</keyword>
<keyword evidence="7" id="KW-0256">Endoplasmic reticulum</keyword>
<comment type="subunit">
    <text evidence="3">Component of the ER membrane protein complex (EMC).</text>
</comment>
<feature type="domain" description="EMC1 first beta-propeller" evidence="14">
    <location>
        <begin position="19"/>
        <end position="428"/>
    </location>
</feature>
<feature type="transmembrane region" description="Helical" evidence="11">
    <location>
        <begin position="906"/>
        <end position="926"/>
    </location>
</feature>
<dbReference type="InterPro" id="IPR018391">
    <property type="entry name" value="PQQ_b-propeller_rpt"/>
</dbReference>
<dbReference type="OrthoDB" id="28092at2759"/>
<name>A0A6A6QLB2_9PEZI</name>
<keyword evidence="5 11" id="KW-0812">Transmembrane</keyword>
<comment type="subcellular location">
    <subcellularLocation>
        <location evidence="1">Endoplasmic reticulum membrane</location>
        <topology evidence="1">Single-pass type I membrane protein</topology>
    </subcellularLocation>
</comment>
<dbReference type="EMBL" id="MU004193">
    <property type="protein sequence ID" value="KAF2493052.1"/>
    <property type="molecule type" value="Genomic_DNA"/>
</dbReference>
<dbReference type="InterPro" id="IPR015943">
    <property type="entry name" value="WD40/YVTN_repeat-like_dom_sf"/>
</dbReference>
<evidence type="ECO:0000256" key="9">
    <source>
        <dbReference type="ARBA" id="ARBA00023136"/>
    </source>
</evidence>
<evidence type="ECO:0000256" key="8">
    <source>
        <dbReference type="ARBA" id="ARBA00022989"/>
    </source>
</evidence>
<evidence type="ECO:0000259" key="13">
    <source>
        <dbReference type="Pfam" id="PF07774"/>
    </source>
</evidence>
<dbReference type="GO" id="GO:0072546">
    <property type="term" value="C:EMC complex"/>
    <property type="evidence" value="ECO:0007669"/>
    <property type="project" value="InterPro"/>
</dbReference>
<dbReference type="Proteomes" id="UP000799750">
    <property type="component" value="Unassembled WGS sequence"/>
</dbReference>
<dbReference type="Pfam" id="PF25293">
    <property type="entry name" value="Beta-prop_EMC1_N"/>
    <property type="match status" value="1"/>
</dbReference>
<keyword evidence="9 11" id="KW-0472">Membrane</keyword>
<dbReference type="Pfam" id="PF07774">
    <property type="entry name" value="EMC1_C"/>
    <property type="match status" value="1"/>
</dbReference>
<evidence type="ECO:0000256" key="7">
    <source>
        <dbReference type="ARBA" id="ARBA00022824"/>
    </source>
</evidence>
<dbReference type="InterPro" id="IPR026895">
    <property type="entry name" value="EMC1"/>
</dbReference>
<evidence type="ECO:0000256" key="3">
    <source>
        <dbReference type="ARBA" id="ARBA00011276"/>
    </source>
</evidence>
<evidence type="ECO:0000259" key="14">
    <source>
        <dbReference type="Pfam" id="PF25293"/>
    </source>
</evidence>
<evidence type="ECO:0000256" key="12">
    <source>
        <dbReference type="SAM" id="SignalP"/>
    </source>
</evidence>
<proteinExistence type="inferred from homology"/>
<gene>
    <name evidence="15" type="ORF">BU16DRAFT_466177</name>
</gene>
<evidence type="ECO:0000256" key="1">
    <source>
        <dbReference type="ARBA" id="ARBA00004115"/>
    </source>
</evidence>
<feature type="chain" id="PRO_5025545689" description="ER membrane protein complex subunit 1" evidence="12">
    <location>
        <begin position="20"/>
        <end position="938"/>
    </location>
</feature>
<dbReference type="PANTHER" id="PTHR21573:SF0">
    <property type="entry name" value="ER MEMBRANE PROTEIN COMPLEX SUBUNIT 1"/>
    <property type="match status" value="1"/>
</dbReference>
<feature type="domain" description="ER membrane protein complex subunit 1 C-terminal" evidence="13">
    <location>
        <begin position="710"/>
        <end position="935"/>
    </location>
</feature>
<dbReference type="PANTHER" id="PTHR21573">
    <property type="entry name" value="ER MEMBRANE PROTEIN COMPLEX SUBUNIT 1"/>
    <property type="match status" value="1"/>
</dbReference>
<comment type="similarity">
    <text evidence="2">Belongs to the EMC1 family.</text>
</comment>
<evidence type="ECO:0000313" key="16">
    <source>
        <dbReference type="Proteomes" id="UP000799750"/>
    </source>
</evidence>
<evidence type="ECO:0000256" key="6">
    <source>
        <dbReference type="ARBA" id="ARBA00022729"/>
    </source>
</evidence>